<gene>
    <name evidence="6" type="ORF">SAMN04488025_1315</name>
</gene>
<dbReference type="GO" id="GO:0016887">
    <property type="term" value="F:ATP hydrolysis activity"/>
    <property type="evidence" value="ECO:0007669"/>
    <property type="project" value="InterPro"/>
</dbReference>
<evidence type="ECO:0000256" key="2">
    <source>
        <dbReference type="ARBA" id="ARBA00022840"/>
    </source>
</evidence>
<keyword evidence="7" id="KW-1185">Reference proteome</keyword>
<feature type="domain" description="ATPase AAA-3" evidence="4">
    <location>
        <begin position="47"/>
        <end position="177"/>
    </location>
</feature>
<evidence type="ECO:0000259" key="5">
    <source>
        <dbReference type="Pfam" id="PF17863"/>
    </source>
</evidence>
<dbReference type="AlphaFoldDB" id="A0A1I2RH99"/>
<keyword evidence="1" id="KW-0547">Nucleotide-binding</keyword>
<dbReference type="GO" id="GO:0005524">
    <property type="term" value="F:ATP binding"/>
    <property type="evidence" value="ECO:0007669"/>
    <property type="project" value="UniProtKB-KW"/>
</dbReference>
<feature type="domain" description="ChlI/MoxR AAA lid" evidence="5">
    <location>
        <begin position="240"/>
        <end position="312"/>
    </location>
</feature>
<dbReference type="STRING" id="201973.SAMN04488025_1315"/>
<dbReference type="PIRSF" id="PIRSF002849">
    <property type="entry name" value="AAA_ATPase_chaperone_MoxR_prd"/>
    <property type="match status" value="1"/>
</dbReference>
<dbReference type="InterPro" id="IPR027417">
    <property type="entry name" value="P-loop_NTPase"/>
</dbReference>
<dbReference type="Pfam" id="PF07726">
    <property type="entry name" value="AAA_3"/>
    <property type="match status" value="1"/>
</dbReference>
<protein>
    <submittedName>
        <fullName evidence="6">MoxR-like ATPase</fullName>
    </submittedName>
</protein>
<keyword evidence="2" id="KW-0067">ATP-binding</keyword>
<dbReference type="InterPro" id="IPR011703">
    <property type="entry name" value="ATPase_AAA-3"/>
</dbReference>
<evidence type="ECO:0000259" key="4">
    <source>
        <dbReference type="Pfam" id="PF07726"/>
    </source>
</evidence>
<organism evidence="6 7">
    <name type="scientific">Planifilum fulgidum</name>
    <dbReference type="NCBI Taxonomy" id="201973"/>
    <lineage>
        <taxon>Bacteria</taxon>
        <taxon>Bacillati</taxon>
        <taxon>Bacillota</taxon>
        <taxon>Bacilli</taxon>
        <taxon>Bacillales</taxon>
        <taxon>Thermoactinomycetaceae</taxon>
        <taxon>Planifilum</taxon>
    </lineage>
</organism>
<dbReference type="InterPro" id="IPR041628">
    <property type="entry name" value="ChlI/MoxR_AAA_lid"/>
</dbReference>
<dbReference type="Gene3D" id="1.10.8.80">
    <property type="entry name" value="Magnesium chelatase subunit I, C-Terminal domain"/>
    <property type="match status" value="1"/>
</dbReference>
<evidence type="ECO:0000313" key="6">
    <source>
        <dbReference type="EMBL" id="SFG40035.1"/>
    </source>
</evidence>
<dbReference type="OrthoDB" id="9808397at2"/>
<dbReference type="FunFam" id="3.40.50.300:FF:000640">
    <property type="entry name" value="MoxR family ATPase"/>
    <property type="match status" value="1"/>
</dbReference>
<dbReference type="InterPro" id="IPR050764">
    <property type="entry name" value="CbbQ/NirQ/NorQ/GpvN"/>
</dbReference>
<dbReference type="PANTHER" id="PTHR42759:SF5">
    <property type="entry name" value="METHANOL DEHYDROGENASE REGULATOR"/>
    <property type="match status" value="1"/>
</dbReference>
<dbReference type="PANTHER" id="PTHR42759">
    <property type="entry name" value="MOXR FAMILY PROTEIN"/>
    <property type="match status" value="1"/>
</dbReference>
<evidence type="ECO:0000256" key="1">
    <source>
        <dbReference type="ARBA" id="ARBA00022741"/>
    </source>
</evidence>
<proteinExistence type="inferred from homology"/>
<dbReference type="Gene3D" id="3.40.50.300">
    <property type="entry name" value="P-loop containing nucleotide triphosphate hydrolases"/>
    <property type="match status" value="1"/>
</dbReference>
<dbReference type="Pfam" id="PF17863">
    <property type="entry name" value="AAA_lid_2"/>
    <property type="match status" value="1"/>
</dbReference>
<dbReference type="EMBL" id="FOOK01000031">
    <property type="protein sequence ID" value="SFG40035.1"/>
    <property type="molecule type" value="Genomic_DNA"/>
</dbReference>
<dbReference type="RefSeq" id="WP_092040416.1">
    <property type="nucleotide sequence ID" value="NZ_FOOK01000031.1"/>
</dbReference>
<dbReference type="SUPFAM" id="SSF52540">
    <property type="entry name" value="P-loop containing nucleoside triphosphate hydrolases"/>
    <property type="match status" value="1"/>
</dbReference>
<accession>A0A1I2RH99</accession>
<evidence type="ECO:0000256" key="3">
    <source>
        <dbReference type="ARBA" id="ARBA00061607"/>
    </source>
</evidence>
<evidence type="ECO:0000313" key="7">
    <source>
        <dbReference type="Proteomes" id="UP000198661"/>
    </source>
</evidence>
<name>A0A1I2RH99_9BACL</name>
<reference evidence="6 7" key="1">
    <citation type="submission" date="2016-10" db="EMBL/GenBank/DDBJ databases">
        <authorList>
            <person name="de Groot N.N."/>
        </authorList>
    </citation>
    <scope>NUCLEOTIDE SEQUENCE [LARGE SCALE GENOMIC DNA]</scope>
    <source>
        <strain evidence="6 7">DSM 44945</strain>
    </source>
</reference>
<dbReference type="Proteomes" id="UP000198661">
    <property type="component" value="Unassembled WGS sequence"/>
</dbReference>
<sequence length="329" mass="36814">MSQSDLLTEWDQGQRQIMQVVDNVERVIIGKRKTIQLSLVALLCGGHVLLEDVPGVGKTMLVKAIAKSLDLDFRRIQFTPDLLPSDVTGVSVYNQKTMEFEFRPGPIMAHVVLADEINRTSPKTQAALLEALEEGSITVDGTTIPIEPPFFVMATQNPIEYEGTYPLPEAQLDRFLLQLQLGYPDASQEAEMLERIKERHPIETIETVMSRETLLSLQKAVRQVYVHPDIIRYIVDIVAATRSAPGIYLGASPRGSIALFRTAQALAFIRGRSYVVPDDVKELVPCTLKHRMMLTSEARLSGLTIDRVLRDILHRIPVPVLPEEGRRSP</sequence>
<comment type="similarity">
    <text evidence="3">Belongs to the MoxR family.</text>
</comment>